<dbReference type="Gene3D" id="3.40.30.10">
    <property type="entry name" value="Glutaredoxin"/>
    <property type="match status" value="1"/>
</dbReference>
<evidence type="ECO:0000256" key="2">
    <source>
        <dbReference type="ARBA" id="ARBA00022559"/>
    </source>
</evidence>
<sequence>MATPTIAVGDKVPHGTFNYIPHTPELDDQLVCGTRMSSYMNSNKVVLVSVPGAFTPTCHVNHLPPFLARYDEFKAKGVDIIAVLAANDAFVMSGWARVEGLKDKILALSDGNAEWSKAMGLSVDLSHVGFGLRTARYAIILDDLVVKYLGVEPGRGVTVSGAEAVLEAL</sequence>
<keyword evidence="5 11" id="KW-0676">Redox-active center</keyword>
<comment type="similarity">
    <text evidence="1 11">Belongs to the peroxiredoxin family. Prx5 subfamily.</text>
</comment>
<accession>A0A0C9ZVV2</accession>
<evidence type="ECO:0000256" key="3">
    <source>
        <dbReference type="ARBA" id="ARBA00022862"/>
    </source>
</evidence>
<dbReference type="AlphaFoldDB" id="A0A0C9ZVV2"/>
<dbReference type="GO" id="GO:0042744">
    <property type="term" value="P:hydrogen peroxide catabolic process"/>
    <property type="evidence" value="ECO:0007669"/>
    <property type="project" value="TreeGrafter"/>
</dbReference>
<evidence type="ECO:0000256" key="1">
    <source>
        <dbReference type="ARBA" id="ARBA00010505"/>
    </source>
</evidence>
<evidence type="ECO:0000313" key="13">
    <source>
        <dbReference type="EMBL" id="KIK26357.1"/>
    </source>
</evidence>
<dbReference type="OrthoDB" id="195498at2759"/>
<keyword evidence="4 11" id="KW-0560">Oxidoreductase</keyword>
<gene>
    <name evidence="13" type="ORF">PISMIDRAFT_273793</name>
</gene>
<proteinExistence type="inferred from homology"/>
<protein>
    <recommendedName>
        <fullName evidence="7">Putative peroxiredoxin</fullName>
    </recommendedName>
    <alternativeName>
        <fullName evidence="8">Thioredoxin reductase</fullName>
    </alternativeName>
    <alternativeName>
        <fullName evidence="9">Thioredoxin-dependent peroxiredoxin</fullName>
    </alternativeName>
</protein>
<evidence type="ECO:0000313" key="14">
    <source>
        <dbReference type="Proteomes" id="UP000054018"/>
    </source>
</evidence>
<dbReference type="GO" id="GO:0045454">
    <property type="term" value="P:cell redox homeostasis"/>
    <property type="evidence" value="ECO:0007669"/>
    <property type="project" value="TreeGrafter"/>
</dbReference>
<name>A0A0C9ZVV2_9AGAM</name>
<dbReference type="PANTHER" id="PTHR10430:SF16">
    <property type="entry name" value="PEROXIREDOXIN-5, MITOCHONDRIAL"/>
    <property type="match status" value="1"/>
</dbReference>
<dbReference type="EMBL" id="KN833702">
    <property type="protein sequence ID" value="KIK26357.1"/>
    <property type="molecule type" value="Genomic_DNA"/>
</dbReference>
<dbReference type="GO" id="GO:0008379">
    <property type="term" value="F:thioredoxin peroxidase activity"/>
    <property type="evidence" value="ECO:0007669"/>
    <property type="project" value="InterPro"/>
</dbReference>
<evidence type="ECO:0000256" key="9">
    <source>
        <dbReference type="ARBA" id="ARBA00079296"/>
    </source>
</evidence>
<keyword evidence="2 11" id="KW-0575">Peroxidase</keyword>
<dbReference type="SUPFAM" id="SSF52833">
    <property type="entry name" value="Thioredoxin-like"/>
    <property type="match status" value="1"/>
</dbReference>
<reference evidence="13 14" key="1">
    <citation type="submission" date="2014-04" db="EMBL/GenBank/DDBJ databases">
        <authorList>
            <consortium name="DOE Joint Genome Institute"/>
            <person name="Kuo A."/>
            <person name="Kohler A."/>
            <person name="Costa M.D."/>
            <person name="Nagy L.G."/>
            <person name="Floudas D."/>
            <person name="Copeland A."/>
            <person name="Barry K.W."/>
            <person name="Cichocki N."/>
            <person name="Veneault-Fourrey C."/>
            <person name="LaButti K."/>
            <person name="Lindquist E.A."/>
            <person name="Lipzen A."/>
            <person name="Lundell T."/>
            <person name="Morin E."/>
            <person name="Murat C."/>
            <person name="Sun H."/>
            <person name="Tunlid A."/>
            <person name="Henrissat B."/>
            <person name="Grigoriev I.V."/>
            <person name="Hibbett D.S."/>
            <person name="Martin F."/>
            <person name="Nordberg H.P."/>
            <person name="Cantor M.N."/>
            <person name="Hua S.X."/>
        </authorList>
    </citation>
    <scope>NUCLEOTIDE SEQUENCE [LARGE SCALE GENOMIC DNA]</scope>
    <source>
        <strain evidence="13 14">441</strain>
    </source>
</reference>
<comment type="function">
    <text evidence="11">Thiol-specific peroxidase that catalyzes the reduction of hydrogen peroxide and organic hydroperoxides to water and alcohols, respectively. Plays a role in cell protection against oxidative stress by detoxifying peroxides.</text>
</comment>
<dbReference type="PROSITE" id="PS51352">
    <property type="entry name" value="THIOREDOXIN_2"/>
    <property type="match status" value="1"/>
</dbReference>
<dbReference type="InterPro" id="IPR036249">
    <property type="entry name" value="Thioredoxin-like_sf"/>
</dbReference>
<feature type="active site" description="Cysteine sulfenic acid (-SOH) intermediate" evidence="10">
    <location>
        <position position="58"/>
    </location>
</feature>
<evidence type="ECO:0000256" key="5">
    <source>
        <dbReference type="ARBA" id="ARBA00023284"/>
    </source>
</evidence>
<dbReference type="Pfam" id="PF08534">
    <property type="entry name" value="Redoxin"/>
    <property type="match status" value="1"/>
</dbReference>
<evidence type="ECO:0000256" key="11">
    <source>
        <dbReference type="RuleBase" id="RU366011"/>
    </source>
</evidence>
<evidence type="ECO:0000256" key="8">
    <source>
        <dbReference type="ARBA" id="ARBA00076301"/>
    </source>
</evidence>
<dbReference type="FunFam" id="3.40.30.10:FF:000020">
    <property type="entry name" value="Peroxiredoxin"/>
    <property type="match status" value="1"/>
</dbReference>
<organism evidence="13 14">
    <name type="scientific">Pisolithus microcarpus 441</name>
    <dbReference type="NCBI Taxonomy" id="765257"/>
    <lineage>
        <taxon>Eukaryota</taxon>
        <taxon>Fungi</taxon>
        <taxon>Dikarya</taxon>
        <taxon>Basidiomycota</taxon>
        <taxon>Agaricomycotina</taxon>
        <taxon>Agaricomycetes</taxon>
        <taxon>Agaricomycetidae</taxon>
        <taxon>Boletales</taxon>
        <taxon>Sclerodermatineae</taxon>
        <taxon>Pisolithaceae</taxon>
        <taxon>Pisolithus</taxon>
    </lineage>
</organism>
<evidence type="ECO:0000256" key="4">
    <source>
        <dbReference type="ARBA" id="ARBA00023002"/>
    </source>
</evidence>
<dbReference type="InterPro" id="IPR037944">
    <property type="entry name" value="PRX5-like"/>
</dbReference>
<feature type="domain" description="Thioredoxin" evidence="12">
    <location>
        <begin position="6"/>
        <end position="169"/>
    </location>
</feature>
<reference evidence="14" key="2">
    <citation type="submission" date="2015-01" db="EMBL/GenBank/DDBJ databases">
        <title>Evolutionary Origins and Diversification of the Mycorrhizal Mutualists.</title>
        <authorList>
            <consortium name="DOE Joint Genome Institute"/>
            <consortium name="Mycorrhizal Genomics Consortium"/>
            <person name="Kohler A."/>
            <person name="Kuo A."/>
            <person name="Nagy L.G."/>
            <person name="Floudas D."/>
            <person name="Copeland A."/>
            <person name="Barry K.W."/>
            <person name="Cichocki N."/>
            <person name="Veneault-Fourrey C."/>
            <person name="LaButti K."/>
            <person name="Lindquist E.A."/>
            <person name="Lipzen A."/>
            <person name="Lundell T."/>
            <person name="Morin E."/>
            <person name="Murat C."/>
            <person name="Riley R."/>
            <person name="Ohm R."/>
            <person name="Sun H."/>
            <person name="Tunlid A."/>
            <person name="Henrissat B."/>
            <person name="Grigoriev I.V."/>
            <person name="Hibbett D.S."/>
            <person name="Martin F."/>
        </authorList>
    </citation>
    <scope>NUCLEOTIDE SEQUENCE [LARGE SCALE GENOMIC DNA]</scope>
    <source>
        <strain evidence="14">441</strain>
    </source>
</reference>
<dbReference type="GO" id="GO:0034599">
    <property type="term" value="P:cellular response to oxidative stress"/>
    <property type="evidence" value="ECO:0007669"/>
    <property type="project" value="InterPro"/>
</dbReference>
<evidence type="ECO:0000256" key="10">
    <source>
        <dbReference type="PIRSR" id="PIRSR637944-1"/>
    </source>
</evidence>
<dbReference type="InterPro" id="IPR013766">
    <property type="entry name" value="Thioredoxin_domain"/>
</dbReference>
<comment type="subunit">
    <text evidence="6">Homodimer; disulfide-linked, upon oxidation.</text>
</comment>
<dbReference type="InterPro" id="IPR013740">
    <property type="entry name" value="Redoxin"/>
</dbReference>
<keyword evidence="3 11" id="KW-0049">Antioxidant</keyword>
<evidence type="ECO:0000256" key="6">
    <source>
        <dbReference type="ARBA" id="ARBA00063543"/>
    </source>
</evidence>
<dbReference type="STRING" id="765257.A0A0C9ZVV2"/>
<keyword evidence="14" id="KW-1185">Reference proteome</keyword>
<evidence type="ECO:0000256" key="7">
    <source>
        <dbReference type="ARBA" id="ARBA00074156"/>
    </source>
</evidence>
<dbReference type="GO" id="GO:0005739">
    <property type="term" value="C:mitochondrion"/>
    <property type="evidence" value="ECO:0007669"/>
    <property type="project" value="TreeGrafter"/>
</dbReference>
<dbReference type="Proteomes" id="UP000054018">
    <property type="component" value="Unassembled WGS sequence"/>
</dbReference>
<evidence type="ECO:0000259" key="12">
    <source>
        <dbReference type="PROSITE" id="PS51352"/>
    </source>
</evidence>
<dbReference type="HOGENOM" id="CLU_072440_1_2_1"/>
<dbReference type="GO" id="GO:0005777">
    <property type="term" value="C:peroxisome"/>
    <property type="evidence" value="ECO:0007669"/>
    <property type="project" value="TreeGrafter"/>
</dbReference>
<dbReference type="PANTHER" id="PTHR10430">
    <property type="entry name" value="PEROXIREDOXIN"/>
    <property type="match status" value="1"/>
</dbReference>
<dbReference type="CDD" id="cd03013">
    <property type="entry name" value="PRX5_like"/>
    <property type="match status" value="1"/>
</dbReference>